<keyword evidence="2" id="KW-1185">Reference proteome</keyword>
<dbReference type="GO" id="GO:0003676">
    <property type="term" value="F:nucleic acid binding"/>
    <property type="evidence" value="ECO:0007669"/>
    <property type="project" value="InterPro"/>
</dbReference>
<name>A0A7Z0CL85_9MICO</name>
<comment type="caution">
    <text evidence="1">The sequence shown here is derived from an EMBL/GenBank/DDBJ whole genome shotgun (WGS) entry which is preliminary data.</text>
</comment>
<dbReference type="RefSeq" id="WP_179398106.1">
    <property type="nucleotide sequence ID" value="NZ_JACBZO010000001.1"/>
</dbReference>
<dbReference type="AlphaFoldDB" id="A0A7Z0CL85"/>
<sequence length="68" mass="7010">MGDLTDLLAGRVVVAHNSAFDASFLVAEYARAGWPLGLTQDMTLCTMRLAGQFGAPAKLGACCAHGGL</sequence>
<gene>
    <name evidence="1" type="ORF">BKA03_002751</name>
</gene>
<accession>A0A7Z0CL85</accession>
<dbReference type="Gene3D" id="3.30.420.10">
    <property type="entry name" value="Ribonuclease H-like superfamily/Ribonuclease H"/>
    <property type="match status" value="1"/>
</dbReference>
<proteinExistence type="predicted"/>
<evidence type="ECO:0000313" key="2">
    <source>
        <dbReference type="Proteomes" id="UP000547973"/>
    </source>
</evidence>
<dbReference type="Proteomes" id="UP000547973">
    <property type="component" value="Unassembled WGS sequence"/>
</dbReference>
<dbReference type="EC" id="2.7.7.7" evidence="1"/>
<dbReference type="GO" id="GO:0003887">
    <property type="term" value="F:DNA-directed DNA polymerase activity"/>
    <property type="evidence" value="ECO:0007669"/>
    <property type="project" value="UniProtKB-EC"/>
</dbReference>
<organism evidence="1 2">
    <name type="scientific">Demequina lutea</name>
    <dbReference type="NCBI Taxonomy" id="431489"/>
    <lineage>
        <taxon>Bacteria</taxon>
        <taxon>Bacillati</taxon>
        <taxon>Actinomycetota</taxon>
        <taxon>Actinomycetes</taxon>
        <taxon>Micrococcales</taxon>
        <taxon>Demequinaceae</taxon>
        <taxon>Demequina</taxon>
    </lineage>
</organism>
<keyword evidence="1" id="KW-0548">Nucleotidyltransferase</keyword>
<dbReference type="SUPFAM" id="SSF53098">
    <property type="entry name" value="Ribonuclease H-like"/>
    <property type="match status" value="1"/>
</dbReference>
<dbReference type="InterPro" id="IPR012337">
    <property type="entry name" value="RNaseH-like_sf"/>
</dbReference>
<dbReference type="InterPro" id="IPR036397">
    <property type="entry name" value="RNaseH_sf"/>
</dbReference>
<keyword evidence="1" id="KW-0808">Transferase</keyword>
<protein>
    <submittedName>
        <fullName evidence="1">DNA polymerase-3 subunit epsilon</fullName>
        <ecNumber evidence="1">2.7.7.7</ecNumber>
    </submittedName>
</protein>
<evidence type="ECO:0000313" key="1">
    <source>
        <dbReference type="EMBL" id="NYI42632.1"/>
    </source>
</evidence>
<dbReference type="EMBL" id="JACBZO010000001">
    <property type="protein sequence ID" value="NYI42632.1"/>
    <property type="molecule type" value="Genomic_DNA"/>
</dbReference>
<reference evidence="1 2" key="1">
    <citation type="submission" date="2020-07" db="EMBL/GenBank/DDBJ databases">
        <title>Sequencing the genomes of 1000 actinobacteria strains.</title>
        <authorList>
            <person name="Klenk H.-P."/>
        </authorList>
    </citation>
    <scope>NUCLEOTIDE SEQUENCE [LARGE SCALE GENOMIC DNA]</scope>
    <source>
        <strain evidence="1 2">DSM 19970</strain>
    </source>
</reference>